<reference evidence="2" key="1">
    <citation type="journal article" date="2023" name="Mol. Phylogenet. Evol.">
        <title>Genome-scale phylogeny and comparative genomics of the fungal order Sordariales.</title>
        <authorList>
            <person name="Hensen N."/>
            <person name="Bonometti L."/>
            <person name="Westerberg I."/>
            <person name="Brannstrom I.O."/>
            <person name="Guillou S."/>
            <person name="Cros-Aarteil S."/>
            <person name="Calhoun S."/>
            <person name="Haridas S."/>
            <person name="Kuo A."/>
            <person name="Mondo S."/>
            <person name="Pangilinan J."/>
            <person name="Riley R."/>
            <person name="LaButti K."/>
            <person name="Andreopoulos B."/>
            <person name="Lipzen A."/>
            <person name="Chen C."/>
            <person name="Yan M."/>
            <person name="Daum C."/>
            <person name="Ng V."/>
            <person name="Clum A."/>
            <person name="Steindorff A."/>
            <person name="Ohm R.A."/>
            <person name="Martin F."/>
            <person name="Silar P."/>
            <person name="Natvig D.O."/>
            <person name="Lalanne C."/>
            <person name="Gautier V."/>
            <person name="Ament-Velasquez S.L."/>
            <person name="Kruys A."/>
            <person name="Hutchinson M.I."/>
            <person name="Powell A.J."/>
            <person name="Barry K."/>
            <person name="Miller A.N."/>
            <person name="Grigoriev I.V."/>
            <person name="Debuchy R."/>
            <person name="Gladieux P."/>
            <person name="Hiltunen Thoren M."/>
            <person name="Johannesson H."/>
        </authorList>
    </citation>
    <scope>NUCLEOTIDE SEQUENCE</scope>
    <source>
        <strain evidence="2">FGSC 1904</strain>
    </source>
</reference>
<dbReference type="Proteomes" id="UP001281003">
    <property type="component" value="Unassembled WGS sequence"/>
</dbReference>
<keyword evidence="3" id="KW-1185">Reference proteome</keyword>
<feature type="region of interest" description="Disordered" evidence="1">
    <location>
        <begin position="320"/>
        <end position="357"/>
    </location>
</feature>
<feature type="region of interest" description="Disordered" evidence="1">
    <location>
        <begin position="532"/>
        <end position="568"/>
    </location>
</feature>
<evidence type="ECO:0000313" key="3">
    <source>
        <dbReference type="Proteomes" id="UP001281003"/>
    </source>
</evidence>
<dbReference type="AlphaFoldDB" id="A0AAE0P9U7"/>
<feature type="region of interest" description="Disordered" evidence="1">
    <location>
        <begin position="435"/>
        <end position="465"/>
    </location>
</feature>
<comment type="caution">
    <text evidence="2">The sequence shown here is derived from an EMBL/GenBank/DDBJ whole genome shotgun (WGS) entry which is preliminary data.</text>
</comment>
<feature type="region of interest" description="Disordered" evidence="1">
    <location>
        <begin position="102"/>
        <end position="124"/>
    </location>
</feature>
<feature type="compositionally biased region" description="Low complexity" evidence="1">
    <location>
        <begin position="320"/>
        <end position="339"/>
    </location>
</feature>
<feature type="compositionally biased region" description="Basic residues" evidence="1">
    <location>
        <begin position="341"/>
        <end position="355"/>
    </location>
</feature>
<gene>
    <name evidence="2" type="ORF">B0T20DRAFT_416267</name>
</gene>
<reference evidence="2" key="2">
    <citation type="submission" date="2023-07" db="EMBL/GenBank/DDBJ databases">
        <authorList>
            <consortium name="Lawrence Berkeley National Laboratory"/>
            <person name="Haridas S."/>
            <person name="Hensen N."/>
            <person name="Bonometti L."/>
            <person name="Westerberg I."/>
            <person name="Brannstrom I.O."/>
            <person name="Guillou S."/>
            <person name="Cros-Aarteil S."/>
            <person name="Calhoun S."/>
            <person name="Kuo A."/>
            <person name="Mondo S."/>
            <person name="Pangilinan J."/>
            <person name="Riley R."/>
            <person name="LaButti K."/>
            <person name="Andreopoulos B."/>
            <person name="Lipzen A."/>
            <person name="Chen C."/>
            <person name="Yanf M."/>
            <person name="Daum C."/>
            <person name="Ng V."/>
            <person name="Clum A."/>
            <person name="Steindorff A."/>
            <person name="Ohm R."/>
            <person name="Martin F."/>
            <person name="Silar P."/>
            <person name="Natvig D."/>
            <person name="Lalanne C."/>
            <person name="Gautier V."/>
            <person name="Ament-velasquez S.L."/>
            <person name="Kruys A."/>
            <person name="Hutchinson M.I."/>
            <person name="Powell A.J."/>
            <person name="Barry K."/>
            <person name="Miller A.N."/>
            <person name="Grigoriev I.V."/>
            <person name="Debuchy R."/>
            <person name="Gladieux P."/>
            <person name="Thoren M.H."/>
            <person name="Johannesson H."/>
        </authorList>
    </citation>
    <scope>NUCLEOTIDE SEQUENCE</scope>
    <source>
        <strain evidence="2">FGSC 1904</strain>
    </source>
</reference>
<proteinExistence type="predicted"/>
<feature type="region of interest" description="Disordered" evidence="1">
    <location>
        <begin position="1"/>
        <end position="29"/>
    </location>
</feature>
<accession>A0AAE0P9U7</accession>
<feature type="compositionally biased region" description="Pro residues" evidence="1">
    <location>
        <begin position="11"/>
        <end position="20"/>
    </location>
</feature>
<organism evidence="2 3">
    <name type="scientific">Sordaria brevicollis</name>
    <dbReference type="NCBI Taxonomy" id="83679"/>
    <lineage>
        <taxon>Eukaryota</taxon>
        <taxon>Fungi</taxon>
        <taxon>Dikarya</taxon>
        <taxon>Ascomycota</taxon>
        <taxon>Pezizomycotina</taxon>
        <taxon>Sordariomycetes</taxon>
        <taxon>Sordariomycetidae</taxon>
        <taxon>Sordariales</taxon>
        <taxon>Sordariaceae</taxon>
        <taxon>Sordaria</taxon>
    </lineage>
</organism>
<dbReference type="EMBL" id="JAUTDP010000009">
    <property type="protein sequence ID" value="KAK3396004.1"/>
    <property type="molecule type" value="Genomic_DNA"/>
</dbReference>
<protein>
    <submittedName>
        <fullName evidence="2">Uncharacterized protein</fullName>
    </submittedName>
</protein>
<evidence type="ECO:0000313" key="2">
    <source>
        <dbReference type="EMBL" id="KAK3396004.1"/>
    </source>
</evidence>
<feature type="region of interest" description="Disordered" evidence="1">
    <location>
        <begin position="399"/>
        <end position="421"/>
    </location>
</feature>
<feature type="compositionally biased region" description="Low complexity" evidence="1">
    <location>
        <begin position="1"/>
        <end position="10"/>
    </location>
</feature>
<feature type="compositionally biased region" description="Acidic residues" evidence="1">
    <location>
        <begin position="409"/>
        <end position="421"/>
    </location>
</feature>
<feature type="region of interest" description="Disordered" evidence="1">
    <location>
        <begin position="143"/>
        <end position="237"/>
    </location>
</feature>
<sequence>MSFNTYGYQPGFPPGFPQPTPSSSSNNNKITSMTGNGVLNAWWQSDVALLVVAIPHKEFITMYCPNARPTGIARLKGHRLATCHRRRYGKLVVVKVNKWRSGRASSSSTRMREGGQPTGTSEISTDCWSQEVLERPTLTLLGQGRVGGTTMRHGHGQCPQSTKSATHTIPDNAVSQSPASDTDDSVTSFVSAADTTDINPAPRHGANDRHQPDGQQASRCQKKTDDNRSHKKEEEEEEVWGILYLLTTSQYNRLLRGEYQSQSHLPGHQPHFQTELNRGLGQLQLGSLPRPFGITIPFTMQTQAQAQAQVQPVTSVTATGSASASSSTSASASASTSSGPRHNHNHNRQKKKKQQHLPQVQVDFFPADLLHETTAHQHSQDAKDVDVRPVKVFLASFSSHLRGGHDDPGSDEEADAETEEREEAVAEALEDFISRRSGGAGKGGETKVGEGAGEEVGSIREENGEGKYARREEIRNEVMYLREQRRREKREEMVQRLKDWGEDLEERGVPGEWVESVVLDGLIPKIMKLNEEEDDDSGDEHGDEEEEEVLGLEENSGEDTSTDDEEWNIEGQVRETVGVVARNLRGVSRNLLGFARRGVGAMVEHIRGGDAGDGHEVAEEWEVVPD</sequence>
<evidence type="ECO:0000256" key="1">
    <source>
        <dbReference type="SAM" id="MobiDB-lite"/>
    </source>
</evidence>
<name>A0AAE0P9U7_SORBR</name>
<feature type="compositionally biased region" description="Polar residues" evidence="1">
    <location>
        <begin position="158"/>
        <end position="179"/>
    </location>
</feature>
<feature type="compositionally biased region" description="Basic and acidic residues" evidence="1">
    <location>
        <begin position="222"/>
        <end position="233"/>
    </location>
</feature>